<dbReference type="Pfam" id="PF24466">
    <property type="entry name" value="DUF7578"/>
    <property type="match status" value="1"/>
</dbReference>
<dbReference type="InterPro" id="IPR052980">
    <property type="entry name" value="Crinkler_effector"/>
</dbReference>
<evidence type="ECO:0000259" key="2">
    <source>
        <dbReference type="Pfam" id="PF07999"/>
    </source>
</evidence>
<sequence length="834" mass="95140">MSRANSPAAPQGNNENQQVADNFEGPMRRPRDENVPPPPPPAAAAAAQPPQIRQRTEGGPNWTMDSKVRDVLLDDYAGLRNLTLHDFLLKKFLNTYNTENVAMDVFVQSPGDYILDAGILERIQRLYQFEEYKELYDQFSEMKRKARYLDEKEIYYLSQWEEKGTVEIREFVGPVARGRLDGAVTAAKRAEKRAAQTADGSELKGVYDSIYNATWSYVESGHDTEPLGMKVFNGRPPHMWTKEEVDVSHTPETMNEPLPRHGNLEIAVLTSQMGWPYTSFEKNPNDYDINHEKGVEYVFKSDVYIRREALRVWYKVENVLNRWLMDEVIVDDASNVLIGTPGIGKSFSVGSLLLYKLLHYEASQLQIIIYVVRGKAYVFHKPIGGRAGYVTFYNDYGNAFTVVEQIIGGSRSGEDIKGYVIFDVDKDHPAPTKPPAGCAGIALSSPNVKQFHEWSKQNTASDIYMNCDTLKDLEAIHISRWGKIAPAYKWSPPVAKEKIESEWQEIQARIRIVGPLLRHIGRLSSYNRQEGKVQEAIGKMKDDDMNDYAKYFQNAAMWQTDEVSHKLVGVVRVKEEKLLCEMYRCRPLSSYTGQAILDFLIPWLTDKYAAMSALLSNRAIAAYMFEKSGIEALSHENTLTELARELQGLSFARNQIPQSVLQVLQEPRLIGPSIVVPEDVPIVAGAEIQYMKLYKPQSRSFPVVDAFFFVESPKTFVGLQYTVSGRHPCSTGGLFKMKRYLRSYFQGWDNFSNDMVWEIIYVQRVDSEKITKPQCCERTDRDEGQNNEVEERFWKREVRQFAVSLYKHIIALYVELKTRGENNNGVNNRGGNNA</sequence>
<feature type="domain" description="Retrotransposon hot spot protein N-terminal" evidence="3">
    <location>
        <begin position="207"/>
        <end position="334"/>
    </location>
</feature>
<dbReference type="PANTHER" id="PTHR33129">
    <property type="entry name" value="PROTEIN KINASE DOMAIN-CONTAINING PROTEIN-RELATED"/>
    <property type="match status" value="1"/>
</dbReference>
<dbReference type="GO" id="GO:0042789">
    <property type="term" value="P:mRNA transcription by RNA polymerase II"/>
    <property type="evidence" value="ECO:0000318"/>
    <property type="project" value="GO_Central"/>
</dbReference>
<dbReference type="EMBL" id="AE017150">
    <property type="protein sequence ID" value="AAQ15519.1"/>
    <property type="molecule type" value="Genomic_DNA"/>
</dbReference>
<dbReference type="GeneID" id="3655313"/>
<dbReference type="InterPro" id="IPR046835">
    <property type="entry name" value="RHS_N"/>
</dbReference>
<accession>D7SGA3</accession>
<dbReference type="InterPro" id="IPR006518">
    <property type="entry name" value="Trypano_RHS"/>
</dbReference>
<reference evidence="5 7" key="3">
    <citation type="journal article" date="2005" name="Science">
        <title>The genome of the African trypanosome Trypanosoma brucei.</title>
        <authorList>
            <person name="Berriman M."/>
            <person name="Ghedin E."/>
            <person name="Hertz-Fowler C."/>
            <person name="Blandin G."/>
            <person name="Renauld H."/>
            <person name="Bartholomeu D.C."/>
            <person name="Lennard N.J."/>
            <person name="Caler E."/>
            <person name="Hamlin N.E."/>
            <person name="Haas B."/>
            <person name="Bohme U."/>
            <person name="Hannick L."/>
            <person name="Aslett M.A."/>
            <person name="Shallom J."/>
            <person name="Marcello L."/>
            <person name="Hou L."/>
            <person name="Wickstead B."/>
            <person name="Alsmark U.C."/>
            <person name="Arrowsmith C."/>
            <person name="Atkin R.J."/>
            <person name="Barron A.J."/>
            <person name="Bringaud F."/>
            <person name="Brooks K."/>
            <person name="Carrington M."/>
            <person name="Cherevach I."/>
            <person name="Chillingworth T.J."/>
            <person name="Churcher C."/>
            <person name="Clark L.N."/>
            <person name="Corton C.H."/>
            <person name="Cronin A."/>
            <person name="Davies R.M."/>
            <person name="Doggett J."/>
            <person name="Djikeng A."/>
            <person name="Feldblyum T."/>
            <person name="Field M.C."/>
            <person name="Fraser A."/>
            <person name="Goodhead I."/>
            <person name="Hance Z."/>
            <person name="Harper D."/>
            <person name="Harris B.R."/>
            <person name="Hauser H."/>
            <person name="Hostetler J."/>
            <person name="Ivens A."/>
            <person name="Jagels K."/>
            <person name="Johnson D."/>
            <person name="Johnson J."/>
            <person name="Jones K."/>
            <person name="Kerhornou A.X."/>
            <person name="Koo H."/>
            <person name="Larke N."/>
            <person name="Landfear S."/>
            <person name="Larkin C."/>
            <person name="Leech V."/>
            <person name="Line A."/>
            <person name="Lord A."/>
            <person name="Macleod A."/>
            <person name="Mooney P.J."/>
            <person name="Moule S."/>
            <person name="Martin D.M."/>
            <person name="Morgan G.W."/>
            <person name="Mungall K."/>
            <person name="Norbertczak H."/>
            <person name="Ormond D."/>
            <person name="Pai G."/>
            <person name="Peacock C.S."/>
            <person name="Peterson J."/>
            <person name="Quail M.A."/>
            <person name="Rabbinowitsch E."/>
            <person name="Rajandream M.A."/>
            <person name="Reitter C."/>
            <person name="Salzberg S.L."/>
            <person name="Sanders M."/>
            <person name="Schobel S."/>
            <person name="Sharp S."/>
            <person name="Simmonds M."/>
            <person name="Simpson A.J."/>
            <person name="Tallon L."/>
            <person name="Turner C.M."/>
            <person name="Tait A."/>
            <person name="Tivey A.R."/>
            <person name="Van Aken S."/>
            <person name="Walker D."/>
            <person name="Wanless D."/>
            <person name="Wang S."/>
            <person name="White B."/>
            <person name="White O."/>
            <person name="Whitehead S."/>
            <person name="Woodward J."/>
            <person name="Wortman J."/>
            <person name="Adams M.D."/>
            <person name="Embley T.M."/>
            <person name="Gull K."/>
            <person name="Ullu E."/>
            <person name="Barry J.D."/>
            <person name="Fairlamb A.H."/>
            <person name="Opperdoes F."/>
            <person name="Barrell B.G."/>
            <person name="Donelson J.E."/>
            <person name="Hall N."/>
            <person name="Fraser C.M."/>
            <person name="Melville S.E."/>
            <person name="El-Sayed N.M."/>
        </authorList>
    </citation>
    <scope>NUCLEOTIDE SEQUENCE [LARGE SCALE GENOMIC DNA]</scope>
    <source>
        <strain evidence="5 7">927/4 GUTat10.1</strain>
    </source>
</reference>
<organism evidence="5 7">
    <name type="scientific">Trypanosoma brucei brucei (strain 927/4 GUTat10.1)</name>
    <dbReference type="NCBI Taxonomy" id="185431"/>
    <lineage>
        <taxon>Eukaryota</taxon>
        <taxon>Discoba</taxon>
        <taxon>Euglenozoa</taxon>
        <taxon>Kinetoplastea</taxon>
        <taxon>Metakinetoplastina</taxon>
        <taxon>Trypanosomatida</taxon>
        <taxon>Trypanosomatidae</taxon>
        <taxon>Trypanosoma</taxon>
    </lineage>
</organism>
<dbReference type="GO" id="GO:0005634">
    <property type="term" value="C:nucleus"/>
    <property type="evidence" value="ECO:0000318"/>
    <property type="project" value="GO_Central"/>
</dbReference>
<dbReference type="Pfam" id="PF20445">
    <property type="entry name" value="RHS_N"/>
    <property type="match status" value="1"/>
</dbReference>
<dbReference type="InParanoid" id="D7SGA3"/>
<dbReference type="VEuPathDB" id="TriTrypDB:Tb927.2.370"/>
<dbReference type="InterPro" id="IPR046836">
    <property type="entry name" value="RHS_C"/>
</dbReference>
<dbReference type="NCBIfam" id="TIGR01631">
    <property type="entry name" value="Trypano_RHS"/>
    <property type="match status" value="1"/>
</dbReference>
<dbReference type="PaxDb" id="5691-AAQ15519"/>
<dbReference type="RefSeq" id="XP_951480.1">
    <property type="nucleotide sequence ID" value="XM_946387.1"/>
</dbReference>
<evidence type="ECO:0000256" key="1">
    <source>
        <dbReference type="SAM" id="MobiDB-lite"/>
    </source>
</evidence>
<dbReference type="OrthoDB" id="247199at2759"/>
<evidence type="ECO:0000313" key="6">
    <source>
        <dbReference type="EMBL" id="AAX80409.1"/>
    </source>
</evidence>
<dbReference type="Proteomes" id="UP000008524">
    <property type="component" value="Chromosome 2"/>
</dbReference>
<dbReference type="Pfam" id="PF07999">
    <property type="entry name" value="RHSP"/>
    <property type="match status" value="1"/>
</dbReference>
<dbReference type="GO" id="GO:0005654">
    <property type="term" value="C:nucleoplasm"/>
    <property type="evidence" value="ECO:0000314"/>
    <property type="project" value="GeneDB"/>
</dbReference>
<dbReference type="GO" id="GO:0005737">
    <property type="term" value="C:cytoplasm"/>
    <property type="evidence" value="ECO:0000318"/>
    <property type="project" value="GO_Central"/>
</dbReference>
<gene>
    <name evidence="5" type="primary">3B10.140</name>
    <name evidence="5" type="ORF">Tb927.2.370</name>
</gene>
<dbReference type="EMBL" id="AC079606">
    <property type="protein sequence ID" value="AAX80409.1"/>
    <property type="molecule type" value="Genomic_DNA"/>
</dbReference>
<feature type="region of interest" description="Disordered" evidence="1">
    <location>
        <begin position="1"/>
        <end position="64"/>
    </location>
</feature>
<evidence type="ECO:0000259" key="4">
    <source>
        <dbReference type="Pfam" id="PF24466"/>
    </source>
</evidence>
<feature type="compositionally biased region" description="Polar residues" evidence="1">
    <location>
        <begin position="11"/>
        <end position="20"/>
    </location>
</feature>
<dbReference type="PANTHER" id="PTHR33129:SF3">
    <property type="entry name" value="HOT SPOT (RHS) PROTEIN, PUTATIVE-RELATED"/>
    <property type="match status" value="1"/>
</dbReference>
<reference evidence="6" key="1">
    <citation type="submission" date="2000-09" db="EMBL/GenBank/DDBJ databases">
        <authorList>
            <person name="El-Sayed N.M."/>
            <person name="Khalak H."/>
            <person name="Adams M.D."/>
        </authorList>
    </citation>
    <scope>NUCLEOTIDE SEQUENCE</scope>
    <source>
        <strain evidence="6">GUTat10.1</strain>
    </source>
</reference>
<proteinExistence type="predicted"/>
<dbReference type="InterPro" id="IPR056000">
    <property type="entry name" value="DUF7578"/>
</dbReference>
<evidence type="ECO:0000313" key="5">
    <source>
        <dbReference type="EMBL" id="AAQ15519.1"/>
    </source>
</evidence>
<reference evidence="5" key="5">
    <citation type="submission" date="2005-04" db="EMBL/GenBank/DDBJ databases">
        <title>Sequencing, closure, and annotation of Trypanosoma brucei chromosomes 2 through 8.</title>
        <authorList>
            <person name="Ghedin E."/>
            <person name="Blandin G."/>
            <person name="Bartholomeu D."/>
            <person name="Caler E."/>
            <person name="Haas B."/>
            <person name="Hannick L."/>
            <person name="Shallom J."/>
            <person name="Hou L."/>
            <person name="Djikeng A."/>
            <person name="Feldblyum T."/>
            <person name="Hostetler J."/>
            <person name="Johnson J."/>
            <person name="Jones K."/>
            <person name="Koo H.L."/>
            <person name="Larkin C."/>
            <person name="Pai G."/>
            <person name="Peterson J."/>
            <person name="Khalak H.G."/>
            <person name="Salzberg S."/>
            <person name="Simpson A.J."/>
            <person name="Tallon L."/>
            <person name="Van Aken S."/>
            <person name="Wanless D."/>
            <person name="White O."/>
            <person name="Wortman J."/>
            <person name="Fraser C.M."/>
            <person name="El-Sayed N.M.A."/>
        </authorList>
    </citation>
    <scope>NUCLEOTIDE SEQUENCE</scope>
    <source>
        <strain evidence="5">927/4 GUTat10.1</strain>
    </source>
</reference>
<name>D7SGA3_TRYB2</name>
<dbReference type="KEGG" id="tbr:Tb927.2.370"/>
<keyword evidence="7" id="KW-1185">Reference proteome</keyword>
<dbReference type="OMA" id="DYDINHE"/>
<evidence type="ECO:0000313" key="7">
    <source>
        <dbReference type="Proteomes" id="UP000008524"/>
    </source>
</evidence>
<feature type="domain" description="Retrotransposon hot spot protein,C-terminal" evidence="2">
    <location>
        <begin position="336"/>
        <end position="649"/>
    </location>
</feature>
<dbReference type="AlphaFoldDB" id="D7SGA3"/>
<dbReference type="STRING" id="185431.D7SGA3"/>
<feature type="domain" description="DUF7578" evidence="4">
    <location>
        <begin position="79"/>
        <end position="137"/>
    </location>
</feature>
<reference evidence="5" key="2">
    <citation type="journal article" date="2005" name="Science">
        <title>Comparative genomics of trypanosomatid parasitic protozoa.</title>
        <authorList>
            <person name="El-Sayed N.M."/>
            <person name="Myler P.J."/>
            <person name="Blandin G."/>
            <person name="Berriman M."/>
            <person name="Crabtree J."/>
            <person name="Aggarwal G."/>
            <person name="Caler E."/>
            <person name="Renauld H."/>
            <person name="Worthey E.A."/>
            <person name="Hertz-Fowler C."/>
            <person name="Ghedin E."/>
            <person name="Peacock C."/>
            <person name="Bartholomeu D.C."/>
            <person name="Haas B.J."/>
            <person name="Tran A.N."/>
            <person name="Wortman J.R."/>
            <person name="Alsmark U.C."/>
            <person name="Angiuoli S."/>
            <person name="Anupama A."/>
            <person name="Badger J."/>
            <person name="Bringaud F."/>
            <person name="Cadag E."/>
            <person name="Carlton J.M."/>
            <person name="Cerqueira G.C."/>
            <person name="Creasy T."/>
            <person name="Delcher A.L."/>
            <person name="Djikeng A."/>
            <person name="Embley T.M."/>
            <person name="Hauser C."/>
            <person name="Ivens A.C."/>
            <person name="Kummerfeld S.K."/>
            <person name="Pereira-Leal J.B."/>
            <person name="Nilsson D."/>
            <person name="Peterson J."/>
            <person name="Salzberg S.L."/>
            <person name="Shallom J."/>
            <person name="Silva J.C."/>
            <person name="Sundaram J."/>
            <person name="Westenberger S."/>
            <person name="White O."/>
            <person name="Melville S.E."/>
            <person name="Donelson J.E."/>
            <person name="Andersson B."/>
            <person name="Stuart K.D."/>
            <person name="Hall N."/>
        </authorList>
    </citation>
    <scope>NUCLEOTIDE SEQUENCE</scope>
    <source>
        <strain evidence="5">927/4 GUTat10.1</strain>
    </source>
</reference>
<protein>
    <submittedName>
        <fullName evidence="5">Retrotransposon hot spot (RHS) protein, putative</fullName>
    </submittedName>
</protein>
<evidence type="ECO:0000259" key="3">
    <source>
        <dbReference type="Pfam" id="PF20445"/>
    </source>
</evidence>
<dbReference type="GO" id="GO:0006406">
    <property type="term" value="P:mRNA export from nucleus"/>
    <property type="evidence" value="ECO:0000318"/>
    <property type="project" value="GO_Central"/>
</dbReference>
<reference evidence="6" key="4">
    <citation type="submission" date="2005-04" db="EMBL/GenBank/DDBJ databases">
        <title>.</title>
        <authorList>
            <person name="Ghedin E."/>
            <person name="Blandin G."/>
            <person name="Bartholomeu D."/>
            <person name="Caler E."/>
            <person name="Haas B."/>
            <person name="Hannick L."/>
            <person name="Shallom J."/>
            <person name="Hou L."/>
            <person name="Djikeng A."/>
            <person name="Feldblyum T."/>
            <person name="Hostetler J."/>
            <person name="Johnson J."/>
            <person name="Jones K."/>
            <person name="Koo H.L."/>
            <person name="Larkin C."/>
            <person name="Pai G."/>
            <person name="Peterson J."/>
            <person name="Khalak H.G."/>
            <person name="Salzberg S."/>
            <person name="Simpson A.J."/>
            <person name="Tallon L."/>
            <person name="Van Aken S."/>
            <person name="Wanless D."/>
            <person name="White O."/>
            <person name="Wortman J."/>
            <person name="Fraser C.M."/>
            <person name="El-Sayed N.M.A."/>
        </authorList>
    </citation>
    <scope>NUCLEOTIDE SEQUENCE</scope>
    <source>
        <strain evidence="6">GUTat10.1</strain>
    </source>
</reference>